<dbReference type="InterPro" id="IPR011256">
    <property type="entry name" value="Reg_factor_effector_dom_sf"/>
</dbReference>
<dbReference type="Pfam" id="PF06445">
    <property type="entry name" value="GyrI-like"/>
    <property type="match status" value="1"/>
</dbReference>
<evidence type="ECO:0000313" key="3">
    <source>
        <dbReference type="Proteomes" id="UP000403538"/>
    </source>
</evidence>
<reference evidence="2 3" key="1">
    <citation type="submission" date="2019-05" db="EMBL/GenBank/DDBJ databases">
        <authorList>
            <consortium name="Pathogen Informatics"/>
        </authorList>
    </citation>
    <scope>NUCLEOTIDE SEQUENCE [LARGE SCALE GENOMIC DNA]</scope>
    <source>
        <strain evidence="2 3">NCTC11062</strain>
    </source>
</reference>
<dbReference type="RefSeq" id="WP_126407569.1">
    <property type="nucleotide sequence ID" value="NZ_CABEID010000001.1"/>
</dbReference>
<proteinExistence type="predicted"/>
<dbReference type="InterPro" id="IPR029442">
    <property type="entry name" value="GyrI-like"/>
</dbReference>
<dbReference type="AlphaFoldDB" id="A0A4U9ZLG1"/>
<dbReference type="InterPro" id="IPR008319">
    <property type="entry name" value="GyrI-like_CCH_Lin2189-like"/>
</dbReference>
<gene>
    <name evidence="2" type="ORF">NCTC11062_01415</name>
</gene>
<dbReference type="Proteomes" id="UP000403538">
    <property type="component" value="Unassembled WGS sequence"/>
</dbReference>
<accession>A0A4U9ZLG1</accession>
<protein>
    <submittedName>
        <fullName evidence="2">Uncharacterized conserved protein</fullName>
    </submittedName>
</protein>
<evidence type="ECO:0000313" key="2">
    <source>
        <dbReference type="EMBL" id="VTS41095.1"/>
    </source>
</evidence>
<sequence length="202" mass="23579">MKYEWRKLDKKLYQVPKTPVVIEHPVQSFIMLNGQGNPNKADFSERVSALYSLAYAIKMEYKKTAHHQEFTDFTVYPLEGIWQQTESEKTLVKDDLVYTIMIAQPEFITNEIVETALAKVKVKKPNPFYNEIRFERISEGSSVAMLHVGPFDDEPQTFAKMDAFCQENGLKRCTAYHREIYLNNKNRTAPEKLKTILRYSVQ</sequence>
<evidence type="ECO:0000259" key="1">
    <source>
        <dbReference type="Pfam" id="PF06445"/>
    </source>
</evidence>
<organism evidence="2 3">
    <name type="scientific">Streptococcus anginosus</name>
    <dbReference type="NCBI Taxonomy" id="1328"/>
    <lineage>
        <taxon>Bacteria</taxon>
        <taxon>Bacillati</taxon>
        <taxon>Bacillota</taxon>
        <taxon>Bacilli</taxon>
        <taxon>Lactobacillales</taxon>
        <taxon>Streptococcaceae</taxon>
        <taxon>Streptococcus</taxon>
        <taxon>Streptococcus anginosus group</taxon>
    </lineage>
</organism>
<dbReference type="EMBL" id="CABEID010000001">
    <property type="protein sequence ID" value="VTS41095.1"/>
    <property type="molecule type" value="Genomic_DNA"/>
</dbReference>
<dbReference type="Gene3D" id="3.20.80.10">
    <property type="entry name" value="Regulatory factor, effector binding domain"/>
    <property type="match status" value="1"/>
</dbReference>
<feature type="domain" description="GyrI-like small molecule binding" evidence="1">
    <location>
        <begin position="21"/>
        <end position="195"/>
    </location>
</feature>
<dbReference type="PIRSF" id="PIRSF031644">
    <property type="entry name" value="UCP031644"/>
    <property type="match status" value="1"/>
</dbReference>
<name>A0A4U9ZLG1_STRAP</name>
<dbReference type="SUPFAM" id="SSF55136">
    <property type="entry name" value="Probable bacterial effector-binding domain"/>
    <property type="match status" value="1"/>
</dbReference>